<organism evidence="1 2">
    <name type="scientific">Pseudooctadecabacter jejudonensis</name>
    <dbReference type="NCBI Taxonomy" id="1391910"/>
    <lineage>
        <taxon>Bacteria</taxon>
        <taxon>Pseudomonadati</taxon>
        <taxon>Pseudomonadota</taxon>
        <taxon>Alphaproteobacteria</taxon>
        <taxon>Rhodobacterales</taxon>
        <taxon>Paracoccaceae</taxon>
        <taxon>Pseudooctadecabacter</taxon>
    </lineage>
</organism>
<dbReference type="OrthoDB" id="9795973at2"/>
<dbReference type="Pfam" id="PF04364">
    <property type="entry name" value="DNA_pol3_chi"/>
    <property type="match status" value="1"/>
</dbReference>
<keyword evidence="2" id="KW-1185">Reference proteome</keyword>
<dbReference type="RefSeq" id="WP_085863052.1">
    <property type="nucleotide sequence ID" value="NZ_FWFT01000001.1"/>
</dbReference>
<dbReference type="GO" id="GO:0006260">
    <property type="term" value="P:DNA replication"/>
    <property type="evidence" value="ECO:0007669"/>
    <property type="project" value="InterPro"/>
</dbReference>
<accession>A0A1Y5RIQ8</accession>
<evidence type="ECO:0000313" key="1">
    <source>
        <dbReference type="EMBL" id="SLN18508.1"/>
    </source>
</evidence>
<dbReference type="Proteomes" id="UP000193623">
    <property type="component" value="Unassembled WGS sequence"/>
</dbReference>
<evidence type="ECO:0000313" key="2">
    <source>
        <dbReference type="Proteomes" id="UP000193623"/>
    </source>
</evidence>
<protein>
    <submittedName>
        <fullName evidence="1">DNA polymerase III subunit chi</fullName>
    </submittedName>
</protein>
<dbReference type="SUPFAM" id="SSF102400">
    <property type="entry name" value="DNA polymerase III chi subunit"/>
    <property type="match status" value="1"/>
</dbReference>
<dbReference type="AlphaFoldDB" id="A0A1Y5RIQ8"/>
<reference evidence="1 2" key="1">
    <citation type="submission" date="2017-03" db="EMBL/GenBank/DDBJ databases">
        <authorList>
            <person name="Afonso C.L."/>
            <person name="Miller P.J."/>
            <person name="Scott M.A."/>
            <person name="Spackman E."/>
            <person name="Goraichik I."/>
            <person name="Dimitrov K.M."/>
            <person name="Suarez D.L."/>
            <person name="Swayne D.E."/>
        </authorList>
    </citation>
    <scope>NUCLEOTIDE SEQUENCE [LARGE SCALE GENOMIC DNA]</scope>
    <source>
        <strain evidence="1 2">CECT 8397</strain>
    </source>
</reference>
<dbReference type="GO" id="GO:0032298">
    <property type="term" value="P:positive regulation of DNA-templated DNA replication initiation"/>
    <property type="evidence" value="ECO:0007669"/>
    <property type="project" value="TreeGrafter"/>
</dbReference>
<dbReference type="InterPro" id="IPR007459">
    <property type="entry name" value="DNA_pol3_chi"/>
</dbReference>
<dbReference type="PANTHER" id="PTHR38767">
    <property type="entry name" value="DNA POLYMERASE III SUBUNIT CHI"/>
    <property type="match status" value="1"/>
</dbReference>
<gene>
    <name evidence="1" type="ORF">PSJ8397_00605</name>
</gene>
<dbReference type="NCBIfam" id="NF004347">
    <property type="entry name" value="PRK05728.1-4"/>
    <property type="match status" value="1"/>
</dbReference>
<dbReference type="EMBL" id="FWFT01000001">
    <property type="protein sequence ID" value="SLN18508.1"/>
    <property type="molecule type" value="Genomic_DNA"/>
</dbReference>
<sequence>MGAVYFYHLTQASVAQTLAMLLDKSRQAGWVIEVRGTDPAAMARLDQALWAGPPEGFLPHGLAGGDHDADQPILLTTGQGAANAPTCVMSVDGADVTPDEVRASERACVIFDGHDGDAVARARVQWKALTDAGCKAQYWSQESGRWEMKAER</sequence>
<name>A0A1Y5RIQ8_9RHOB</name>
<proteinExistence type="predicted"/>
<dbReference type="Gene3D" id="3.40.50.10110">
    <property type="entry name" value="DNA polymerase III subunit chi"/>
    <property type="match status" value="1"/>
</dbReference>
<dbReference type="GO" id="GO:0003887">
    <property type="term" value="F:DNA-directed DNA polymerase activity"/>
    <property type="evidence" value="ECO:0007669"/>
    <property type="project" value="InterPro"/>
</dbReference>
<dbReference type="GO" id="GO:0003677">
    <property type="term" value="F:DNA binding"/>
    <property type="evidence" value="ECO:0007669"/>
    <property type="project" value="InterPro"/>
</dbReference>
<dbReference type="InterPro" id="IPR036768">
    <property type="entry name" value="PolIII_chi_sf"/>
</dbReference>
<dbReference type="PANTHER" id="PTHR38767:SF1">
    <property type="entry name" value="DNA POLYMERASE III SUBUNIT CHI"/>
    <property type="match status" value="1"/>
</dbReference>